<evidence type="ECO:0000313" key="3">
    <source>
        <dbReference type="Proteomes" id="UP000789396"/>
    </source>
</evidence>
<dbReference type="AlphaFoldDB" id="A0A9N9ENW6"/>
<accession>A0A9N9ENW6</accession>
<gene>
    <name evidence="2" type="ORF">RFULGI_LOCUS9721</name>
</gene>
<proteinExistence type="predicted"/>
<comment type="caution">
    <text evidence="2">The sequence shown here is derived from an EMBL/GenBank/DDBJ whole genome shotgun (WGS) entry which is preliminary data.</text>
</comment>
<reference evidence="2" key="1">
    <citation type="submission" date="2021-06" db="EMBL/GenBank/DDBJ databases">
        <authorList>
            <person name="Kallberg Y."/>
            <person name="Tangrot J."/>
            <person name="Rosling A."/>
        </authorList>
    </citation>
    <scope>NUCLEOTIDE SEQUENCE</scope>
    <source>
        <strain evidence="2">IN212</strain>
    </source>
</reference>
<feature type="compositionally biased region" description="Polar residues" evidence="1">
    <location>
        <begin position="1"/>
        <end position="28"/>
    </location>
</feature>
<name>A0A9N9ENW6_9GLOM</name>
<sequence>MPPNRANGTTTLMKYESINDSRGTTRSKPGTEPRQVPVKREKWGW</sequence>
<feature type="region of interest" description="Disordered" evidence="1">
    <location>
        <begin position="1"/>
        <end position="45"/>
    </location>
</feature>
<evidence type="ECO:0000256" key="1">
    <source>
        <dbReference type="SAM" id="MobiDB-lite"/>
    </source>
</evidence>
<dbReference type="Proteomes" id="UP000789396">
    <property type="component" value="Unassembled WGS sequence"/>
</dbReference>
<dbReference type="EMBL" id="CAJVPZ010017976">
    <property type="protein sequence ID" value="CAG8683735.1"/>
    <property type="molecule type" value="Genomic_DNA"/>
</dbReference>
<organism evidence="2 3">
    <name type="scientific">Racocetra fulgida</name>
    <dbReference type="NCBI Taxonomy" id="60492"/>
    <lineage>
        <taxon>Eukaryota</taxon>
        <taxon>Fungi</taxon>
        <taxon>Fungi incertae sedis</taxon>
        <taxon>Mucoromycota</taxon>
        <taxon>Glomeromycotina</taxon>
        <taxon>Glomeromycetes</taxon>
        <taxon>Diversisporales</taxon>
        <taxon>Gigasporaceae</taxon>
        <taxon>Racocetra</taxon>
    </lineage>
</organism>
<keyword evidence="3" id="KW-1185">Reference proteome</keyword>
<evidence type="ECO:0000313" key="2">
    <source>
        <dbReference type="EMBL" id="CAG8683735.1"/>
    </source>
</evidence>
<feature type="non-terminal residue" evidence="2">
    <location>
        <position position="1"/>
    </location>
</feature>
<protein>
    <submittedName>
        <fullName evidence="2">4797_t:CDS:1</fullName>
    </submittedName>
</protein>